<dbReference type="SUPFAM" id="SSF56219">
    <property type="entry name" value="DNase I-like"/>
    <property type="match status" value="1"/>
</dbReference>
<proteinExistence type="predicted"/>
<protein>
    <recommendedName>
        <fullName evidence="4">Reverse transcriptase domain-containing protein</fullName>
    </recommendedName>
</protein>
<dbReference type="Pfam" id="PF00078">
    <property type="entry name" value="RVT_1"/>
    <property type="match status" value="1"/>
</dbReference>
<dbReference type="InterPro" id="IPR036691">
    <property type="entry name" value="Endo/exonu/phosph_ase_sf"/>
</dbReference>
<dbReference type="Pfam" id="PF13966">
    <property type="entry name" value="zf-RVT"/>
    <property type="match status" value="1"/>
</dbReference>
<sequence length="1491" mass="169209">MGGKRNFRIESKRFDLSLNGTGSKQVQISESGRKHVRNIYLGLAGAKWIGQCVEENIVREKDQAFIRTCGENGKTYVSRRCSNDYGRYLEFTECGRGGSRGIVVIPEGRKQSGWRGFGKELQLLLLPDGKNGKENIVREKDQAFIRTCRENGKTYVSRRCSNDYGRYLEFTECGRGGSRGIVVIPEGRKQSGWRGFGKELQLLLLPDGKNGNGLQQVPRQNRSVGDGVETPRYNGELGNRGIATYAGVVGIRKSMKMLDSGPVVPPVSGIGPRFHPELPSSLGLHRWVGFLLLTIFGKEGFSLLTGAVCGCGRLVCLLVWYKGKSEFWSYLEGCPSLPHVVLMAREKLLNFFWGGAVGEKWVPKVNPVVHNGPMGDTHSVGSTARPTFEIGGPSGYMDVRPEIGPVLTPHQAETQLPNRAAIQKQDSDRDELTPQMGWFFQLGRWPPAVASRVFSTTVAVRGRCSTTGKDTGTHWFSTRFHWIRAGSGADVRTRMLVQPIAMMKAFGELVGASYEGYEEEVITLLQKIELRRPQSEGQSSKLASEEGKGNDAIIMNLNIVSWNVRGLNDKDKRLHMRNLIRMWKAVWDQMEATGGILLMWDKKGCREVREVFFEEELSGLLSWWDAPCCIGGDFNVVQFPSEKLGLMSFNSTMHEFNDFISECGLLDIPLEGGLFTWSNNRDVLAMSKIDRFLFSPTWADHFGLVNQRRLPRLLSDHFPIRLDCGRIVGGKSPFRFENMWLKVEGFVDWVRGWWASYSFPGSPSHILSIFGGKKSFILKLEKNERTRLISDLETNIYLAEICWRQKSWVKWLKEGDKNTKYFHSVANSHRRHNSIRHLSMNGVLFTDQDPIKVEVSGFYRQLYIEDTTCRPSLDGLSFSSISPKEAAWLERSFEEEEICKVVSNMNGHKAPGPDGFPMTFYHACWPILRGGVLAVFSEFYEYGLFVRSLNATFLSLILKKANAVEVKDFRPISLVGSVYKILAKVLANQLSVVLAAVISPSQNAFIQGRQITDWMLVANKCLDSRLKVGHPGVICKLDVEKAYDHVNWNFLLYLVGKMWFFSESGVRWIYYCISTALSRMMNKAVEGGFLSSFQHTFLISSFYSLGLRLFLGLKINFNKSEMAPVGNVPELGMCMLRWGMGPRPGSRTDIWCGQCSLKDGFPELHRLARNKEALVRDHLQYHNESVSWDFNFTRYAQDWELEAVASFLELLSSSSVKGYGEDRLCWRGSSKEGFQVRTYYKYLLPAAGIVVPWKRIWKTNAPPHVAFFVWVAALGHILTTDNLRRRNVIVLDWCCMCKENGGVFDLLACWGNSCHSIRIRKVWDMVPPCVFWCIWWERNSRSFEGKERNLMEVKGMASSLALSKDSKDVEKAHDQSQPESGIQPDLFEENFKELKKWVDVKSSKYGTLLVLRERRSGRLGTALKALNDIIQDDGEPPKKKLYELKLSLLDEIGWSHLATYERQWMHVRFPAIACHFSKSALFQIRCLVLNK</sequence>
<evidence type="ECO:0000259" key="1">
    <source>
        <dbReference type="Pfam" id="PF00078"/>
    </source>
</evidence>
<evidence type="ECO:0000259" key="2">
    <source>
        <dbReference type="Pfam" id="PF13966"/>
    </source>
</evidence>
<reference evidence="3" key="1">
    <citation type="submission" date="2018-02" db="EMBL/GenBank/DDBJ databases">
        <authorList>
            <person name="Cohen D.B."/>
            <person name="Kent A.D."/>
        </authorList>
    </citation>
    <scope>NUCLEOTIDE SEQUENCE</scope>
</reference>
<dbReference type="InterPro" id="IPR000477">
    <property type="entry name" value="RT_dom"/>
</dbReference>
<feature type="domain" description="Reverse transcriptase" evidence="1">
    <location>
        <begin position="959"/>
        <end position="1079"/>
    </location>
</feature>
<evidence type="ECO:0008006" key="4">
    <source>
        <dbReference type="Google" id="ProtNLM"/>
    </source>
</evidence>
<accession>A0A2N9H0K3</accession>
<dbReference type="PANTHER" id="PTHR46890">
    <property type="entry name" value="NON-LTR RETROLELEMENT REVERSE TRANSCRIPTASE-LIKE PROTEIN-RELATED"/>
    <property type="match status" value="1"/>
</dbReference>
<name>A0A2N9H0K3_FAGSY</name>
<feature type="domain" description="Reverse transcriptase zinc-binding" evidence="2">
    <location>
        <begin position="1234"/>
        <end position="1300"/>
    </location>
</feature>
<organism evidence="3">
    <name type="scientific">Fagus sylvatica</name>
    <name type="common">Beechnut</name>
    <dbReference type="NCBI Taxonomy" id="28930"/>
    <lineage>
        <taxon>Eukaryota</taxon>
        <taxon>Viridiplantae</taxon>
        <taxon>Streptophyta</taxon>
        <taxon>Embryophyta</taxon>
        <taxon>Tracheophyta</taxon>
        <taxon>Spermatophyta</taxon>
        <taxon>Magnoliopsida</taxon>
        <taxon>eudicotyledons</taxon>
        <taxon>Gunneridae</taxon>
        <taxon>Pentapetalae</taxon>
        <taxon>rosids</taxon>
        <taxon>fabids</taxon>
        <taxon>Fagales</taxon>
        <taxon>Fagaceae</taxon>
        <taxon>Fagus</taxon>
    </lineage>
</organism>
<dbReference type="InterPro" id="IPR046939">
    <property type="entry name" value="TPPII_C_sf"/>
</dbReference>
<dbReference type="InterPro" id="IPR026960">
    <property type="entry name" value="RVT-Znf"/>
</dbReference>
<dbReference type="InterPro" id="IPR052343">
    <property type="entry name" value="Retrotransposon-Effector_Assoc"/>
</dbReference>
<dbReference type="PANTHER" id="PTHR46890:SF50">
    <property type="entry name" value="RNA-DIRECTED DNA POLYMERASE, EUKARYOTA, REVERSE TRANSCRIPTASE ZINC-BINDING DOMAIN PROTEIN-RELATED"/>
    <property type="match status" value="1"/>
</dbReference>
<dbReference type="Gene3D" id="1.25.40.710">
    <property type="match status" value="1"/>
</dbReference>
<dbReference type="EMBL" id="OIVN01002619">
    <property type="protein sequence ID" value="SPD05114.1"/>
    <property type="molecule type" value="Genomic_DNA"/>
</dbReference>
<dbReference type="Gene3D" id="3.60.10.10">
    <property type="entry name" value="Endonuclease/exonuclease/phosphatase"/>
    <property type="match status" value="1"/>
</dbReference>
<gene>
    <name evidence="3" type="ORF">FSB_LOCUS32996</name>
</gene>
<evidence type="ECO:0000313" key="3">
    <source>
        <dbReference type="EMBL" id="SPD05114.1"/>
    </source>
</evidence>